<sequence length="96" mass="11217">MALALVVREKHNSKDKKMIIFQRRNFEKSPMVNERLVKQKRCGVPSFCSTVSFECEYFTNKGEHKKSTALGHSQIGLAFHRCIVLLWIYNTLRTKN</sequence>
<keyword evidence="1" id="KW-1185">Reference proteome</keyword>
<dbReference type="WBParaSite" id="nRc.2.0.1.t34341-RA">
    <property type="protein sequence ID" value="nRc.2.0.1.t34341-RA"/>
    <property type="gene ID" value="nRc.2.0.1.g34341"/>
</dbReference>
<evidence type="ECO:0000313" key="1">
    <source>
        <dbReference type="Proteomes" id="UP000887565"/>
    </source>
</evidence>
<evidence type="ECO:0000313" key="2">
    <source>
        <dbReference type="WBParaSite" id="nRc.2.0.1.t34341-RA"/>
    </source>
</evidence>
<dbReference type="Proteomes" id="UP000887565">
    <property type="component" value="Unplaced"/>
</dbReference>
<dbReference type="AlphaFoldDB" id="A0A915K6G8"/>
<reference evidence="2" key="1">
    <citation type="submission" date="2022-11" db="UniProtKB">
        <authorList>
            <consortium name="WormBaseParasite"/>
        </authorList>
    </citation>
    <scope>IDENTIFICATION</scope>
</reference>
<accession>A0A915K6G8</accession>
<name>A0A915K6G8_ROMCU</name>
<protein>
    <submittedName>
        <fullName evidence="2">Uncharacterized protein</fullName>
    </submittedName>
</protein>
<proteinExistence type="predicted"/>
<organism evidence="1 2">
    <name type="scientific">Romanomermis culicivorax</name>
    <name type="common">Nematode worm</name>
    <dbReference type="NCBI Taxonomy" id="13658"/>
    <lineage>
        <taxon>Eukaryota</taxon>
        <taxon>Metazoa</taxon>
        <taxon>Ecdysozoa</taxon>
        <taxon>Nematoda</taxon>
        <taxon>Enoplea</taxon>
        <taxon>Dorylaimia</taxon>
        <taxon>Mermithida</taxon>
        <taxon>Mermithoidea</taxon>
        <taxon>Mermithidae</taxon>
        <taxon>Romanomermis</taxon>
    </lineage>
</organism>